<feature type="region of interest" description="Disordered" evidence="1">
    <location>
        <begin position="179"/>
        <end position="255"/>
    </location>
</feature>
<dbReference type="AlphaFoldDB" id="A0A4Y7PQK7"/>
<gene>
    <name evidence="2" type="ORF">BD410DRAFT_844108</name>
</gene>
<keyword evidence="3" id="KW-1185">Reference proteome</keyword>
<name>A0A4Y7PQK7_9AGAM</name>
<proteinExistence type="predicted"/>
<evidence type="ECO:0000313" key="2">
    <source>
        <dbReference type="EMBL" id="TDL16849.1"/>
    </source>
</evidence>
<evidence type="ECO:0000256" key="1">
    <source>
        <dbReference type="SAM" id="MobiDB-lite"/>
    </source>
</evidence>
<sequence>MAYFAPASAADFTVRQTINGPVQGLAPSPYIGNCFTHNFLHLLFSYQILTPVYLQPWNTDYYRIEHKVATSLFMTNIMIARYILAAANNFNPTFGDSIDKILPSSIPPEFYESLDMPPPPQLPFRYQDENPLHIYGSYEALKILFEKHQQLGRQALIWIEEMKERCYERNDENWHWPEDMTTLPTCVSSPPSRPSRIPGREMQRKNRRKRQQRKRANLSSRADIPPLNTRGFGSLYEGPPMPPPPRSPTSSPVPTDLNYFQTRGVSPPPESFFPSDESYFAESDDPDRIMVDAAVQTNPVIPEGRKLRRRKRNNQRRRLRRANKRSIAEIPPRVPTGWETNYAGPRFYSSPIPSSPTPTEVWGDSPIDSPMLEPEELQESNASIPPARAALIVDDERPTPEIIITRNPSPPSLISSANSSSSGRTYETAPLEVQSTSTALILHPIHSNYAIENSLSALVPINTSPAFTPEEIAFIYHGLGVKAPLDS</sequence>
<feature type="compositionally biased region" description="Basic residues" evidence="1">
    <location>
        <begin position="306"/>
        <end position="324"/>
    </location>
</feature>
<evidence type="ECO:0000313" key="3">
    <source>
        <dbReference type="Proteomes" id="UP000294933"/>
    </source>
</evidence>
<feature type="region of interest" description="Disordered" evidence="1">
    <location>
        <begin position="402"/>
        <end position="422"/>
    </location>
</feature>
<dbReference type="VEuPathDB" id="FungiDB:BD410DRAFT_844108"/>
<dbReference type="EMBL" id="ML170234">
    <property type="protein sequence ID" value="TDL16849.1"/>
    <property type="molecule type" value="Genomic_DNA"/>
</dbReference>
<protein>
    <submittedName>
        <fullName evidence="2">Uncharacterized protein</fullName>
    </submittedName>
</protein>
<accession>A0A4Y7PQK7</accession>
<organism evidence="2 3">
    <name type="scientific">Rickenella mellea</name>
    <dbReference type="NCBI Taxonomy" id="50990"/>
    <lineage>
        <taxon>Eukaryota</taxon>
        <taxon>Fungi</taxon>
        <taxon>Dikarya</taxon>
        <taxon>Basidiomycota</taxon>
        <taxon>Agaricomycotina</taxon>
        <taxon>Agaricomycetes</taxon>
        <taxon>Hymenochaetales</taxon>
        <taxon>Rickenellaceae</taxon>
        <taxon>Rickenella</taxon>
    </lineage>
</organism>
<dbReference type="OrthoDB" id="3067176at2759"/>
<feature type="compositionally biased region" description="Low complexity" evidence="1">
    <location>
        <begin position="188"/>
        <end position="197"/>
    </location>
</feature>
<feature type="compositionally biased region" description="Low complexity" evidence="1">
    <location>
        <begin position="412"/>
        <end position="422"/>
    </location>
</feature>
<feature type="compositionally biased region" description="Basic residues" evidence="1">
    <location>
        <begin position="205"/>
        <end position="216"/>
    </location>
</feature>
<dbReference type="Proteomes" id="UP000294933">
    <property type="component" value="Unassembled WGS sequence"/>
</dbReference>
<feature type="region of interest" description="Disordered" evidence="1">
    <location>
        <begin position="349"/>
        <end position="382"/>
    </location>
</feature>
<feature type="region of interest" description="Disordered" evidence="1">
    <location>
        <begin position="302"/>
        <end position="324"/>
    </location>
</feature>
<reference evidence="2 3" key="1">
    <citation type="submission" date="2018-06" db="EMBL/GenBank/DDBJ databases">
        <title>A transcriptomic atlas of mushroom development highlights an independent origin of complex multicellularity.</title>
        <authorList>
            <consortium name="DOE Joint Genome Institute"/>
            <person name="Krizsan K."/>
            <person name="Almasi E."/>
            <person name="Merenyi Z."/>
            <person name="Sahu N."/>
            <person name="Viragh M."/>
            <person name="Koszo T."/>
            <person name="Mondo S."/>
            <person name="Kiss B."/>
            <person name="Balint B."/>
            <person name="Kues U."/>
            <person name="Barry K."/>
            <person name="Hegedus J.C."/>
            <person name="Henrissat B."/>
            <person name="Johnson J."/>
            <person name="Lipzen A."/>
            <person name="Ohm R."/>
            <person name="Nagy I."/>
            <person name="Pangilinan J."/>
            <person name="Yan J."/>
            <person name="Xiong Y."/>
            <person name="Grigoriev I.V."/>
            <person name="Hibbett D.S."/>
            <person name="Nagy L.G."/>
        </authorList>
    </citation>
    <scope>NUCLEOTIDE SEQUENCE [LARGE SCALE GENOMIC DNA]</scope>
    <source>
        <strain evidence="2 3">SZMC22713</strain>
    </source>
</reference>